<evidence type="ECO:0000256" key="1">
    <source>
        <dbReference type="ARBA" id="ARBA00022679"/>
    </source>
</evidence>
<keyword evidence="5" id="KW-1185">Reference proteome</keyword>
<dbReference type="PROSITE" id="PS51186">
    <property type="entry name" value="GNAT"/>
    <property type="match status" value="1"/>
</dbReference>
<dbReference type="OrthoDB" id="149709at2"/>
<proteinExistence type="predicted"/>
<keyword evidence="2" id="KW-0012">Acyltransferase</keyword>
<evidence type="ECO:0000313" key="4">
    <source>
        <dbReference type="EMBL" id="TMR13513.1"/>
    </source>
</evidence>
<dbReference type="InterPro" id="IPR000182">
    <property type="entry name" value="GNAT_dom"/>
</dbReference>
<dbReference type="SUPFAM" id="SSF55729">
    <property type="entry name" value="Acyl-CoA N-acyltransferases (Nat)"/>
    <property type="match status" value="1"/>
</dbReference>
<gene>
    <name evidence="4" type="ORF">ETD86_30730</name>
</gene>
<dbReference type="Gene3D" id="3.40.630.30">
    <property type="match status" value="1"/>
</dbReference>
<evidence type="ECO:0000256" key="2">
    <source>
        <dbReference type="ARBA" id="ARBA00023315"/>
    </source>
</evidence>
<dbReference type="InterPro" id="IPR050832">
    <property type="entry name" value="Bact_Acetyltransf"/>
</dbReference>
<reference evidence="4 5" key="1">
    <citation type="submission" date="2019-05" db="EMBL/GenBank/DDBJ databases">
        <title>Draft genome sequence of Nonomuraea turkmeniaca DSM 43926.</title>
        <authorList>
            <person name="Saricaoglu S."/>
            <person name="Isik K."/>
        </authorList>
    </citation>
    <scope>NUCLEOTIDE SEQUENCE [LARGE SCALE GENOMIC DNA]</scope>
    <source>
        <strain evidence="4 5">DSM 43926</strain>
    </source>
</reference>
<evidence type="ECO:0000259" key="3">
    <source>
        <dbReference type="PROSITE" id="PS51186"/>
    </source>
</evidence>
<dbReference type="CDD" id="cd04301">
    <property type="entry name" value="NAT_SF"/>
    <property type="match status" value="1"/>
</dbReference>
<dbReference type="RefSeq" id="WP_138669950.1">
    <property type="nucleotide sequence ID" value="NZ_VCKY01000121.1"/>
</dbReference>
<comment type="caution">
    <text evidence="4">The sequence shown here is derived from an EMBL/GenBank/DDBJ whole genome shotgun (WGS) entry which is preliminary data.</text>
</comment>
<dbReference type="InterPro" id="IPR016181">
    <property type="entry name" value="Acyl_CoA_acyltransferase"/>
</dbReference>
<protein>
    <submittedName>
        <fullName evidence="4">GNAT family N-acetyltransferase</fullName>
    </submittedName>
</protein>
<dbReference type="Pfam" id="PF00583">
    <property type="entry name" value="Acetyltransf_1"/>
    <property type="match status" value="1"/>
</dbReference>
<dbReference type="EMBL" id="VCKY01000121">
    <property type="protein sequence ID" value="TMR13513.1"/>
    <property type="molecule type" value="Genomic_DNA"/>
</dbReference>
<dbReference type="GO" id="GO:0016747">
    <property type="term" value="F:acyltransferase activity, transferring groups other than amino-acyl groups"/>
    <property type="evidence" value="ECO:0007669"/>
    <property type="project" value="InterPro"/>
</dbReference>
<evidence type="ECO:0000313" key="5">
    <source>
        <dbReference type="Proteomes" id="UP000309128"/>
    </source>
</evidence>
<sequence length="293" mass="31609">MDAVIRAHAARVRAADPLVAGQDELRGAGDGSLEARDAVGRTSVERIDLDSMRAAWSPLVLHRLQARVAGPDPAAALGALLDRWLAGLRLDEPGQALTVSWPSRDTTPLRALAVRNFAPIVAQAVRPLTAGPATALGVRRATMGDLETVARLYERLVAYDAQFGWVAVRPSTPSRIREFLATEVLPTEWCWLAEPDGEAVGCVIVQPPAHSTWIARSVHTAPLAYLSVLYVEPSARGRGVGALLTGVAHGHAAAQGVRTMTLHHALPNPLSTPFWTRRGYRPLFTQWVRHLGP</sequence>
<name>A0A5S4FAD5_9ACTN</name>
<dbReference type="Proteomes" id="UP000309128">
    <property type="component" value="Unassembled WGS sequence"/>
</dbReference>
<feature type="domain" description="N-acetyltransferase" evidence="3">
    <location>
        <begin position="136"/>
        <end position="293"/>
    </location>
</feature>
<dbReference type="PANTHER" id="PTHR43877">
    <property type="entry name" value="AMINOALKYLPHOSPHONATE N-ACETYLTRANSFERASE-RELATED-RELATED"/>
    <property type="match status" value="1"/>
</dbReference>
<organism evidence="4 5">
    <name type="scientific">Nonomuraea turkmeniaca</name>
    <dbReference type="NCBI Taxonomy" id="103838"/>
    <lineage>
        <taxon>Bacteria</taxon>
        <taxon>Bacillati</taxon>
        <taxon>Actinomycetota</taxon>
        <taxon>Actinomycetes</taxon>
        <taxon>Streptosporangiales</taxon>
        <taxon>Streptosporangiaceae</taxon>
        <taxon>Nonomuraea</taxon>
    </lineage>
</organism>
<dbReference type="AlphaFoldDB" id="A0A5S4FAD5"/>
<keyword evidence="1 4" id="KW-0808">Transferase</keyword>
<accession>A0A5S4FAD5</accession>